<dbReference type="Proteomes" id="UP000053342">
    <property type="component" value="Unassembled WGS sequence"/>
</dbReference>
<name>A0A0D2D3B1_9EURO</name>
<keyword evidence="2" id="KW-1185">Reference proteome</keyword>
<dbReference type="InterPro" id="IPR027417">
    <property type="entry name" value="P-loop_NTPase"/>
</dbReference>
<dbReference type="RefSeq" id="XP_016257999.1">
    <property type="nucleotide sequence ID" value="XM_016411245.1"/>
</dbReference>
<protein>
    <submittedName>
        <fullName evidence="1">Uncharacterized protein</fullName>
    </submittedName>
</protein>
<dbReference type="SUPFAM" id="SSF52540">
    <property type="entry name" value="P-loop containing nucleoside triphosphate hydrolases"/>
    <property type="match status" value="1"/>
</dbReference>
<organism evidence="1 2">
    <name type="scientific">Exophiala oligosperma</name>
    <dbReference type="NCBI Taxonomy" id="215243"/>
    <lineage>
        <taxon>Eukaryota</taxon>
        <taxon>Fungi</taxon>
        <taxon>Dikarya</taxon>
        <taxon>Ascomycota</taxon>
        <taxon>Pezizomycotina</taxon>
        <taxon>Eurotiomycetes</taxon>
        <taxon>Chaetothyriomycetidae</taxon>
        <taxon>Chaetothyriales</taxon>
        <taxon>Herpotrichiellaceae</taxon>
        <taxon>Exophiala</taxon>
    </lineage>
</organism>
<dbReference type="VEuPathDB" id="FungiDB:PV06_09772"/>
<dbReference type="STRING" id="215243.A0A0D2D3B1"/>
<reference evidence="1 2" key="1">
    <citation type="submission" date="2015-01" db="EMBL/GenBank/DDBJ databases">
        <title>The Genome Sequence of Exophiala oligosperma CBS72588.</title>
        <authorList>
            <consortium name="The Broad Institute Genomics Platform"/>
            <person name="Cuomo C."/>
            <person name="de Hoog S."/>
            <person name="Gorbushina A."/>
            <person name="Stielow B."/>
            <person name="Teixiera M."/>
            <person name="Abouelleil A."/>
            <person name="Chapman S.B."/>
            <person name="Priest M."/>
            <person name="Young S.K."/>
            <person name="Wortman J."/>
            <person name="Nusbaum C."/>
            <person name="Birren B."/>
        </authorList>
    </citation>
    <scope>NUCLEOTIDE SEQUENCE [LARGE SCALE GENOMIC DNA]</scope>
    <source>
        <strain evidence="1 2">CBS 72588</strain>
    </source>
</reference>
<dbReference type="EMBL" id="KN847342">
    <property type="protein sequence ID" value="KIW37783.1"/>
    <property type="molecule type" value="Genomic_DNA"/>
</dbReference>
<dbReference type="GeneID" id="27361846"/>
<dbReference type="HOGENOM" id="CLU_1133598_0_0_1"/>
<evidence type="ECO:0000313" key="2">
    <source>
        <dbReference type="Proteomes" id="UP000053342"/>
    </source>
</evidence>
<evidence type="ECO:0000313" key="1">
    <source>
        <dbReference type="EMBL" id="KIW37783.1"/>
    </source>
</evidence>
<dbReference type="Gene3D" id="3.40.50.300">
    <property type="entry name" value="P-loop containing nucleotide triphosphate hydrolases"/>
    <property type="match status" value="1"/>
</dbReference>
<gene>
    <name evidence="1" type="ORF">PV06_09772</name>
</gene>
<proteinExistence type="predicted"/>
<dbReference type="OrthoDB" id="4121246at2759"/>
<dbReference type="AlphaFoldDB" id="A0A0D2D3B1"/>
<accession>A0A0D2D3B1</accession>
<sequence>MLIFCSLRGQQVLLYRILKALNVDMEVYLAHLRVTEKRELVKDFDMTARPQILTGSYAITSCGLNLPKDAMLWIFGPSSLERCRVHRCGQHEIVEAITFFTKDSFNDRQNQKNLRKTFPGTMPQLNRILFGRDIAVNTIVEDEINVDLGQWVQFGEEMMRVNDPTPLSRWSLRAKYSSASSKQKRMRYQGRHLKDRLGVLLATEVTWCIFGGRFCSVQCEGHCSVRRLPQMWQGTFDGGQGCCPV</sequence>